<protein>
    <submittedName>
        <fullName evidence="2">Uncharacterized protein</fullName>
    </submittedName>
</protein>
<gene>
    <name evidence="2" type="ORF">JFP838_00270</name>
</gene>
<accession>A0A127EMG9</accession>
<keyword evidence="1" id="KW-1133">Transmembrane helix</keyword>
<dbReference type="OrthoDB" id="1905885at2"/>
<evidence type="ECO:0000313" key="3">
    <source>
        <dbReference type="Proteomes" id="UP000070260"/>
    </source>
</evidence>
<feature type="transmembrane region" description="Helical" evidence="1">
    <location>
        <begin position="107"/>
        <end position="135"/>
    </location>
</feature>
<feature type="transmembrane region" description="Helical" evidence="1">
    <location>
        <begin position="162"/>
        <end position="182"/>
    </location>
</feature>
<feature type="transmembrane region" description="Helical" evidence="1">
    <location>
        <begin position="12"/>
        <end position="34"/>
    </location>
</feature>
<keyword evidence="1" id="KW-0812">Transmembrane</keyword>
<sequence length="267" mass="30155">MKYYFKNELKRALFGKNAIISFSITLGIFIAAFMKEFGFESIRYISQYPTFDAIDAFLIVMSSTIVIVFPLLATIIFSDSYLQEKESGFTKFIYTRMPLKKYVSIKVIVNSISSALVAGASSLFMLIFLVVAVGIRNPQIASYTNNINGPLSYLLDSRGTRLIYALIIILLFSIAYMVTATLSLGISAWVKNRYLVLIAPFFYYILCGTIVERLGINRIFDFHLARVISLSRSMTKLTNVIVYPLLIFIVGVALFYMGVVIKNEKDL</sequence>
<keyword evidence="1" id="KW-0472">Membrane</keyword>
<dbReference type="RefSeq" id="WP_061429402.1">
    <property type="nucleotide sequence ID" value="NZ_CATNXK010000010.1"/>
</dbReference>
<evidence type="ECO:0000256" key="1">
    <source>
        <dbReference type="SAM" id="Phobius"/>
    </source>
</evidence>
<dbReference type="PATRIC" id="fig|1502.177.peg.44"/>
<proteinExistence type="predicted"/>
<evidence type="ECO:0000313" key="2">
    <source>
        <dbReference type="EMBL" id="AMN37164.1"/>
    </source>
</evidence>
<organism evidence="2 3">
    <name type="scientific">Clostridium perfringens</name>
    <dbReference type="NCBI Taxonomy" id="1502"/>
    <lineage>
        <taxon>Bacteria</taxon>
        <taxon>Bacillati</taxon>
        <taxon>Bacillota</taxon>
        <taxon>Clostridia</taxon>
        <taxon>Eubacteriales</taxon>
        <taxon>Clostridiaceae</taxon>
        <taxon>Clostridium</taxon>
    </lineage>
</organism>
<reference evidence="2 3" key="1">
    <citation type="journal article" date="2016" name="PLoS ONE">
        <title>Plasmid Characterization and Chromosome Analysis of Two netF+ Clostridium perfringens Isolates Associated with Foal and Canine Necrotizing Enteritis.</title>
        <authorList>
            <person name="Mehdizadeh Gohari I."/>
            <person name="Kropinski A.M."/>
            <person name="Weese S.J."/>
            <person name="Parreira V.R."/>
            <person name="Whitehead A.E."/>
            <person name="Boerlin P."/>
            <person name="Prescott J.F."/>
        </authorList>
    </citation>
    <scope>NUCLEOTIDE SEQUENCE [LARGE SCALE GENOMIC DNA]</scope>
    <source>
        <strain evidence="2 3">JP838</strain>
    </source>
</reference>
<dbReference type="EMBL" id="CP010994">
    <property type="protein sequence ID" value="AMN37164.1"/>
    <property type="molecule type" value="Genomic_DNA"/>
</dbReference>
<feature type="transmembrane region" description="Helical" evidence="1">
    <location>
        <begin position="54"/>
        <end position="77"/>
    </location>
</feature>
<feature type="transmembrane region" description="Helical" evidence="1">
    <location>
        <begin position="194"/>
        <end position="211"/>
    </location>
</feature>
<feature type="transmembrane region" description="Helical" evidence="1">
    <location>
        <begin position="240"/>
        <end position="261"/>
    </location>
</feature>
<dbReference type="Proteomes" id="UP000070260">
    <property type="component" value="Chromosome"/>
</dbReference>
<dbReference type="AlphaFoldDB" id="A0A127EMG9"/>
<name>A0A127EMG9_CLOPF</name>